<organism evidence="1">
    <name type="scientific">Anguilla anguilla</name>
    <name type="common">European freshwater eel</name>
    <name type="synonym">Muraena anguilla</name>
    <dbReference type="NCBI Taxonomy" id="7936"/>
    <lineage>
        <taxon>Eukaryota</taxon>
        <taxon>Metazoa</taxon>
        <taxon>Chordata</taxon>
        <taxon>Craniata</taxon>
        <taxon>Vertebrata</taxon>
        <taxon>Euteleostomi</taxon>
        <taxon>Actinopterygii</taxon>
        <taxon>Neopterygii</taxon>
        <taxon>Teleostei</taxon>
        <taxon>Anguilliformes</taxon>
        <taxon>Anguillidae</taxon>
        <taxon>Anguilla</taxon>
    </lineage>
</organism>
<dbReference type="AlphaFoldDB" id="A0A0E9R4Q2"/>
<accession>A0A0E9R4Q2</accession>
<protein>
    <submittedName>
        <fullName evidence="1">Uncharacterized protein</fullName>
    </submittedName>
</protein>
<reference evidence="1" key="2">
    <citation type="journal article" date="2015" name="Fish Shellfish Immunol.">
        <title>Early steps in the European eel (Anguilla anguilla)-Vibrio vulnificus interaction in the gills: Role of the RtxA13 toxin.</title>
        <authorList>
            <person name="Callol A."/>
            <person name="Pajuelo D."/>
            <person name="Ebbesson L."/>
            <person name="Teles M."/>
            <person name="MacKenzie S."/>
            <person name="Amaro C."/>
        </authorList>
    </citation>
    <scope>NUCLEOTIDE SEQUENCE</scope>
</reference>
<proteinExistence type="predicted"/>
<name>A0A0E9R4Q2_ANGAN</name>
<evidence type="ECO:0000313" key="1">
    <source>
        <dbReference type="EMBL" id="JAH24104.1"/>
    </source>
</evidence>
<reference evidence="1" key="1">
    <citation type="submission" date="2014-11" db="EMBL/GenBank/DDBJ databases">
        <authorList>
            <person name="Amaro Gonzalez C."/>
        </authorList>
    </citation>
    <scope>NUCLEOTIDE SEQUENCE</scope>
</reference>
<sequence>MSNICIIVYLVLPKQCLHAMPHISFLLAVPLYPSVCGIISGGGLQELGNIMRINSPAE</sequence>
<dbReference type="EMBL" id="GBXM01084473">
    <property type="protein sequence ID" value="JAH24104.1"/>
    <property type="molecule type" value="Transcribed_RNA"/>
</dbReference>